<dbReference type="OrthoDB" id="6050183at2759"/>
<evidence type="ECO:0000313" key="3">
    <source>
        <dbReference type="Proteomes" id="UP000000305"/>
    </source>
</evidence>
<accession>E9GBZ0</accession>
<keyword evidence="1" id="KW-0732">Signal</keyword>
<evidence type="ECO:0000313" key="2">
    <source>
        <dbReference type="EMBL" id="EFX83070.1"/>
    </source>
</evidence>
<name>E9GBZ0_DAPPU</name>
<evidence type="ECO:0000256" key="1">
    <source>
        <dbReference type="SAM" id="SignalP"/>
    </source>
</evidence>
<dbReference type="CDD" id="cd19799">
    <property type="entry name" value="Bbox2_MYCBP2"/>
    <property type="match status" value="1"/>
</dbReference>
<feature type="signal peptide" evidence="1">
    <location>
        <begin position="1"/>
        <end position="21"/>
    </location>
</feature>
<dbReference type="AlphaFoldDB" id="E9GBZ0"/>
<protein>
    <recommendedName>
        <fullName evidence="4">B box-type domain-containing protein</fullName>
    </recommendedName>
</protein>
<reference evidence="2 3" key="1">
    <citation type="journal article" date="2011" name="Science">
        <title>The ecoresponsive genome of Daphnia pulex.</title>
        <authorList>
            <person name="Colbourne J.K."/>
            <person name="Pfrender M.E."/>
            <person name="Gilbert D."/>
            <person name="Thomas W.K."/>
            <person name="Tucker A."/>
            <person name="Oakley T.H."/>
            <person name="Tokishita S."/>
            <person name="Aerts A."/>
            <person name="Arnold G.J."/>
            <person name="Basu M.K."/>
            <person name="Bauer D.J."/>
            <person name="Caceres C.E."/>
            <person name="Carmel L."/>
            <person name="Casola C."/>
            <person name="Choi J.H."/>
            <person name="Detter J.C."/>
            <person name="Dong Q."/>
            <person name="Dusheyko S."/>
            <person name="Eads B.D."/>
            <person name="Frohlich T."/>
            <person name="Geiler-Samerotte K.A."/>
            <person name="Gerlach D."/>
            <person name="Hatcher P."/>
            <person name="Jogdeo S."/>
            <person name="Krijgsveld J."/>
            <person name="Kriventseva E.V."/>
            <person name="Kultz D."/>
            <person name="Laforsch C."/>
            <person name="Lindquist E."/>
            <person name="Lopez J."/>
            <person name="Manak J.R."/>
            <person name="Muller J."/>
            <person name="Pangilinan J."/>
            <person name="Patwardhan R.P."/>
            <person name="Pitluck S."/>
            <person name="Pritham E.J."/>
            <person name="Rechtsteiner A."/>
            <person name="Rho M."/>
            <person name="Rogozin I.B."/>
            <person name="Sakarya O."/>
            <person name="Salamov A."/>
            <person name="Schaack S."/>
            <person name="Shapiro H."/>
            <person name="Shiga Y."/>
            <person name="Skalitzky C."/>
            <person name="Smith Z."/>
            <person name="Souvorov A."/>
            <person name="Sung W."/>
            <person name="Tang Z."/>
            <person name="Tsuchiya D."/>
            <person name="Tu H."/>
            <person name="Vos H."/>
            <person name="Wang M."/>
            <person name="Wolf Y.I."/>
            <person name="Yamagata H."/>
            <person name="Yamada T."/>
            <person name="Ye Y."/>
            <person name="Shaw J.R."/>
            <person name="Andrews J."/>
            <person name="Crease T.J."/>
            <person name="Tang H."/>
            <person name="Lucas S.M."/>
            <person name="Robertson H.M."/>
            <person name="Bork P."/>
            <person name="Koonin E.V."/>
            <person name="Zdobnov E.M."/>
            <person name="Grigoriev I.V."/>
            <person name="Lynch M."/>
            <person name="Boore J.L."/>
        </authorList>
    </citation>
    <scope>NUCLEOTIDE SEQUENCE [LARGE SCALE GENOMIC DNA]</scope>
</reference>
<sequence>MNRRHWPFFKLEFRLMALDLAQHYGTSNVNGIVGLVLALSGSRVGRTFISQQSTLPANLLSLLHTGSPRIQRQVTALLRRMLSELPPPVFASLVGVDVLPTTDYGILQVLNSTGSIERVGFLDVVLACIAKALTIQDVLKTSSKNPILSVTMASIFNNRQQPQRQLGSRWWMRGHMPLRIAKSIIQLIRDMVSGNLSEVWSAVTKAVLALTKLDDEDRRSSLDCLQTPSVWLTLAALCLLQDEHVERLSSTQWARGAVNKPQCNNDVDGETGAQIVCSDCGPLCIDCDRVLHLSRKFRSHQRQVCKEEEEVIKVDVHEECGRVKLFWILALSDARNLKSLVEFPSLPSTSLPLRTKAYHVDHQRSLTLATGDARAFSSRPSLRQSPSPCALVRK</sequence>
<evidence type="ECO:0008006" key="4">
    <source>
        <dbReference type="Google" id="ProtNLM"/>
    </source>
</evidence>
<dbReference type="PANTHER" id="PTHR45943:SF1">
    <property type="entry name" value="E3 UBIQUITIN-PROTEIN LIGASE MYCBP2"/>
    <property type="match status" value="1"/>
</dbReference>
<dbReference type="Proteomes" id="UP000000305">
    <property type="component" value="Unassembled WGS sequence"/>
</dbReference>
<keyword evidence="3" id="KW-1185">Reference proteome</keyword>
<dbReference type="InParanoid" id="E9GBZ0"/>
<organism evidence="2 3">
    <name type="scientific">Daphnia pulex</name>
    <name type="common">Water flea</name>
    <dbReference type="NCBI Taxonomy" id="6669"/>
    <lineage>
        <taxon>Eukaryota</taxon>
        <taxon>Metazoa</taxon>
        <taxon>Ecdysozoa</taxon>
        <taxon>Arthropoda</taxon>
        <taxon>Crustacea</taxon>
        <taxon>Branchiopoda</taxon>
        <taxon>Diplostraca</taxon>
        <taxon>Cladocera</taxon>
        <taxon>Anomopoda</taxon>
        <taxon>Daphniidae</taxon>
        <taxon>Daphnia</taxon>
    </lineage>
</organism>
<dbReference type="eggNOG" id="KOG1428">
    <property type="taxonomic scope" value="Eukaryota"/>
</dbReference>
<dbReference type="HOGENOM" id="CLU_700695_0_0_1"/>
<dbReference type="STRING" id="6669.E9GBZ0"/>
<dbReference type="PANTHER" id="PTHR45943">
    <property type="entry name" value="E3 UBIQUITIN-PROTEIN LIGASE MYCBP2"/>
    <property type="match status" value="1"/>
</dbReference>
<gene>
    <name evidence="2" type="ORF">DAPPUDRAFT_240615</name>
</gene>
<dbReference type="EMBL" id="GL732538">
    <property type="protein sequence ID" value="EFX83070.1"/>
    <property type="molecule type" value="Genomic_DNA"/>
</dbReference>
<dbReference type="KEGG" id="dpx:DAPPUDRAFT_240615"/>
<feature type="chain" id="PRO_5005345706" description="B box-type domain-containing protein" evidence="1">
    <location>
        <begin position="22"/>
        <end position="394"/>
    </location>
</feature>
<proteinExistence type="predicted"/>